<keyword evidence="1" id="KW-0805">Transcription regulation</keyword>
<evidence type="ECO:0000256" key="1">
    <source>
        <dbReference type="ARBA" id="ARBA00023015"/>
    </source>
</evidence>
<sequence length="532" mass="60094">MKVPFTSNQSNHQNIVDTKPIINSNNSTILSYEPKSVLENRGSPRIATVQKPAHKTDIVPVSDEPVQVDDHVLNQFEDWDSFMKELGLQEDSNHNNITESKPLTNQQTQFQYLFPPTLPELPLVNSFESTQLAPSDISQFPHIIQNNIINPFDIPNDVQRMNLNNLGFDYVDELIRFAECFETNSVQQGHVVLARLNQRLAGPTGKPLQRACFYFKEALQTLLTGSTRLTQPSISSTLIQTINARKYFSNISPIPMFSSFTANQAVLEAVDDGSTMIHVIDFDICLGGIWASFLKELADKADSRKTQPPYLRITALVPDEYGIESKLIAENLTQFAAELNIGFDIDFVLLRTFEYLSFKSIEFMEGEKVVVMLSNSIFRRVGGGFVNDLRRVSPHVVVHVDNEGLMGFNTTSFRQAVIDGLEFYSTLLESLEASNVSASGDGHDWMRKIETFVMFPKILEGMEAAGQRNLPWREAFVAAGFRPVELSQFADFQAECILRRIQVRGFHVMKRNGEMRLCWHGRALVATSAWRI</sequence>
<keyword evidence="2" id="KW-0804">Transcription</keyword>
<evidence type="ECO:0000256" key="2">
    <source>
        <dbReference type="ARBA" id="ARBA00023163"/>
    </source>
</evidence>
<dbReference type="Proteomes" id="UP001454036">
    <property type="component" value="Unassembled WGS sequence"/>
</dbReference>
<evidence type="ECO:0000256" key="3">
    <source>
        <dbReference type="PROSITE-ProRule" id="PRU01191"/>
    </source>
</evidence>
<keyword evidence="5" id="KW-1185">Reference proteome</keyword>
<protein>
    <submittedName>
        <fullName evidence="4">Uncharacterized protein</fullName>
    </submittedName>
</protein>
<proteinExistence type="inferred from homology"/>
<dbReference type="Pfam" id="PF03514">
    <property type="entry name" value="GRAS"/>
    <property type="match status" value="1"/>
</dbReference>
<gene>
    <name evidence="4" type="ORF">LIER_34687</name>
</gene>
<dbReference type="PANTHER" id="PTHR31636">
    <property type="entry name" value="OSJNBA0084A10.13 PROTEIN-RELATED"/>
    <property type="match status" value="1"/>
</dbReference>
<name>A0AAV3S3D2_LITER</name>
<dbReference type="PROSITE" id="PS50985">
    <property type="entry name" value="GRAS"/>
    <property type="match status" value="1"/>
</dbReference>
<feature type="short sequence motif" description="VHIID" evidence="3">
    <location>
        <begin position="277"/>
        <end position="281"/>
    </location>
</feature>
<feature type="region of interest" description="SAW" evidence="3">
    <location>
        <begin position="454"/>
        <end position="531"/>
    </location>
</feature>
<dbReference type="EMBL" id="BAABME010014671">
    <property type="protein sequence ID" value="GAA0187399.1"/>
    <property type="molecule type" value="Genomic_DNA"/>
</dbReference>
<dbReference type="AlphaFoldDB" id="A0AAV3S3D2"/>
<reference evidence="4 5" key="1">
    <citation type="submission" date="2024-01" db="EMBL/GenBank/DDBJ databases">
        <title>The complete chloroplast genome sequence of Lithospermum erythrorhizon: insights into the phylogenetic relationship among Boraginaceae species and the maternal lineages of purple gromwells.</title>
        <authorList>
            <person name="Okada T."/>
            <person name="Watanabe K."/>
        </authorList>
    </citation>
    <scope>NUCLEOTIDE SEQUENCE [LARGE SCALE GENOMIC DNA]</scope>
</reference>
<comment type="caution">
    <text evidence="4">The sequence shown here is derived from an EMBL/GenBank/DDBJ whole genome shotgun (WGS) entry which is preliminary data.</text>
</comment>
<accession>A0AAV3S3D2</accession>
<evidence type="ECO:0000313" key="5">
    <source>
        <dbReference type="Proteomes" id="UP001454036"/>
    </source>
</evidence>
<comment type="similarity">
    <text evidence="3">Belongs to the GRAS family.</text>
</comment>
<evidence type="ECO:0000313" key="4">
    <source>
        <dbReference type="EMBL" id="GAA0187399.1"/>
    </source>
</evidence>
<feature type="region of interest" description="Leucine repeat II (LRII)" evidence="3">
    <location>
        <begin position="327"/>
        <end position="359"/>
    </location>
</feature>
<organism evidence="4 5">
    <name type="scientific">Lithospermum erythrorhizon</name>
    <name type="common">Purple gromwell</name>
    <name type="synonym">Lithospermum officinale var. erythrorhizon</name>
    <dbReference type="NCBI Taxonomy" id="34254"/>
    <lineage>
        <taxon>Eukaryota</taxon>
        <taxon>Viridiplantae</taxon>
        <taxon>Streptophyta</taxon>
        <taxon>Embryophyta</taxon>
        <taxon>Tracheophyta</taxon>
        <taxon>Spermatophyta</taxon>
        <taxon>Magnoliopsida</taxon>
        <taxon>eudicotyledons</taxon>
        <taxon>Gunneridae</taxon>
        <taxon>Pentapetalae</taxon>
        <taxon>asterids</taxon>
        <taxon>lamiids</taxon>
        <taxon>Boraginales</taxon>
        <taxon>Boraginaceae</taxon>
        <taxon>Boraginoideae</taxon>
        <taxon>Lithospermeae</taxon>
        <taxon>Lithospermum</taxon>
    </lineage>
</organism>
<dbReference type="InterPro" id="IPR005202">
    <property type="entry name" value="TF_GRAS"/>
</dbReference>
<comment type="caution">
    <text evidence="3">Lacks conserved residue(s) required for the propagation of feature annotation.</text>
</comment>